<accession>E4ZYL6</accession>
<keyword evidence="1" id="KW-0732">Signal</keyword>
<evidence type="ECO:0000259" key="2">
    <source>
        <dbReference type="PROSITE" id="PS50280"/>
    </source>
</evidence>
<dbReference type="InterPro" id="IPR001214">
    <property type="entry name" value="SET_dom"/>
</dbReference>
<keyword evidence="4" id="KW-1185">Reference proteome</keyword>
<dbReference type="AlphaFoldDB" id="E4ZYL6"/>
<sequence length="439" mass="49223">MFVIAHSRWWQPCAAIAILVSQTAAELFYTATSPAIQDGLLNRPPSICSIAQDGYTTNTFPWTHHPTCVDLTLHDLHDPDVEFRRTFCAYTNRDYNDNRGISLVVPPEVAATFTNEAYSLALGGLDGQIGEELGMWEVRETEDRGKGLFAKKDVAAVFAGESLIVQTPVLLVSKELLTTDMASELERVLKAAVEQLPSATQEQIRALDSSNAAVPINVVRETGIRINWPWADEVPKLLAVIPEAARINHACRPNAGWRFNDYTMSVEIFALKDIKPGEEITVSYGFETRSSARRMKSIEANLGFTCRCSLCSADQDVIEASNDRLSEIKALKSVLPTDEKESHEIARLLPFLISQLEKEDLQMDLPKYEEILAYTWSSFGMEDRAKYWAGRARKHWAVIAGKDSWQQKRCADLEDDVRAHPTWMTWQGDPWVDVGEGQS</sequence>
<dbReference type="PANTHER" id="PTHR47332:SF6">
    <property type="entry name" value="SET DOMAIN-CONTAINING PROTEIN"/>
    <property type="match status" value="1"/>
</dbReference>
<dbReference type="HOGENOM" id="CLU_028281_6_0_1"/>
<dbReference type="OrthoDB" id="1028014at2759"/>
<dbReference type="PROSITE" id="PS50280">
    <property type="entry name" value="SET"/>
    <property type="match status" value="1"/>
</dbReference>
<dbReference type="PANTHER" id="PTHR47332">
    <property type="entry name" value="SET DOMAIN-CONTAINING PROTEIN 5"/>
    <property type="match status" value="1"/>
</dbReference>
<dbReference type="Pfam" id="PF00856">
    <property type="entry name" value="SET"/>
    <property type="match status" value="1"/>
</dbReference>
<dbReference type="InterPro" id="IPR046341">
    <property type="entry name" value="SET_dom_sf"/>
</dbReference>
<dbReference type="eggNOG" id="KOG2084">
    <property type="taxonomic scope" value="Eukaryota"/>
</dbReference>
<dbReference type="SUPFAM" id="SSF82199">
    <property type="entry name" value="SET domain"/>
    <property type="match status" value="1"/>
</dbReference>
<dbReference type="OMA" id="TFCAYTN"/>
<feature type="chain" id="PRO_5003194990" description="SET domain-containing protein" evidence="1">
    <location>
        <begin position="26"/>
        <end position="439"/>
    </location>
</feature>
<feature type="signal peptide" evidence="1">
    <location>
        <begin position="1"/>
        <end position="25"/>
    </location>
</feature>
<dbReference type="SMART" id="SM00317">
    <property type="entry name" value="SET"/>
    <property type="match status" value="1"/>
</dbReference>
<organism evidence="4">
    <name type="scientific">Leptosphaeria maculans (strain JN3 / isolate v23.1.3 / race Av1-4-5-6-7-8)</name>
    <name type="common">Blackleg fungus</name>
    <name type="synonym">Phoma lingam</name>
    <dbReference type="NCBI Taxonomy" id="985895"/>
    <lineage>
        <taxon>Eukaryota</taxon>
        <taxon>Fungi</taxon>
        <taxon>Dikarya</taxon>
        <taxon>Ascomycota</taxon>
        <taxon>Pezizomycotina</taxon>
        <taxon>Dothideomycetes</taxon>
        <taxon>Pleosporomycetidae</taxon>
        <taxon>Pleosporales</taxon>
        <taxon>Pleosporineae</taxon>
        <taxon>Leptosphaeriaceae</taxon>
        <taxon>Plenodomus</taxon>
        <taxon>Plenodomus lingam/Leptosphaeria maculans species complex</taxon>
    </lineage>
</organism>
<evidence type="ECO:0000313" key="4">
    <source>
        <dbReference type="Proteomes" id="UP000002668"/>
    </source>
</evidence>
<dbReference type="EMBL" id="FP929129">
    <property type="protein sequence ID" value="CBX96542.1"/>
    <property type="molecule type" value="Genomic_DNA"/>
</dbReference>
<name>E4ZYL6_LEPMJ</name>
<evidence type="ECO:0000313" key="3">
    <source>
        <dbReference type="EMBL" id="CBX96542.1"/>
    </source>
</evidence>
<dbReference type="GeneID" id="13290011"/>
<dbReference type="STRING" id="985895.E4ZYL6"/>
<gene>
    <name evidence="3" type="ORF">LEMA_P108070.1</name>
</gene>
<dbReference type="VEuPathDB" id="FungiDB:LEMA_P108070.1"/>
<evidence type="ECO:0000256" key="1">
    <source>
        <dbReference type="SAM" id="SignalP"/>
    </source>
</evidence>
<proteinExistence type="predicted"/>
<dbReference type="InterPro" id="IPR053185">
    <property type="entry name" value="SET_domain_protein"/>
</dbReference>
<dbReference type="Proteomes" id="UP000002668">
    <property type="component" value="Genome"/>
</dbReference>
<dbReference type="Gene3D" id="2.170.270.10">
    <property type="entry name" value="SET domain"/>
    <property type="match status" value="1"/>
</dbReference>
<feature type="domain" description="SET" evidence="2">
    <location>
        <begin position="134"/>
        <end position="285"/>
    </location>
</feature>
<dbReference type="CDD" id="cd20071">
    <property type="entry name" value="SET_SMYD"/>
    <property type="match status" value="1"/>
</dbReference>
<protein>
    <recommendedName>
        <fullName evidence="2">SET domain-containing protein</fullName>
    </recommendedName>
</protein>
<reference evidence="4" key="1">
    <citation type="journal article" date="2011" name="Nat. Commun.">
        <title>Effector diversification within compartments of the Leptosphaeria maculans genome affected by Repeat-Induced Point mutations.</title>
        <authorList>
            <person name="Rouxel T."/>
            <person name="Grandaubert J."/>
            <person name="Hane J.K."/>
            <person name="Hoede C."/>
            <person name="van de Wouw A.P."/>
            <person name="Couloux A."/>
            <person name="Dominguez V."/>
            <person name="Anthouard V."/>
            <person name="Bally P."/>
            <person name="Bourras S."/>
            <person name="Cozijnsen A.J."/>
            <person name="Ciuffetti L.M."/>
            <person name="Degrave A."/>
            <person name="Dilmaghani A."/>
            <person name="Duret L."/>
            <person name="Fudal I."/>
            <person name="Goodwin S.B."/>
            <person name="Gout L."/>
            <person name="Glaser N."/>
            <person name="Linglin J."/>
            <person name="Kema G.H.J."/>
            <person name="Lapalu N."/>
            <person name="Lawrence C.B."/>
            <person name="May K."/>
            <person name="Meyer M."/>
            <person name="Ollivier B."/>
            <person name="Poulain J."/>
            <person name="Schoch C.L."/>
            <person name="Simon A."/>
            <person name="Spatafora J.W."/>
            <person name="Stachowiak A."/>
            <person name="Turgeon B.G."/>
            <person name="Tyler B.M."/>
            <person name="Vincent D."/>
            <person name="Weissenbach J."/>
            <person name="Amselem J."/>
            <person name="Quesneville H."/>
            <person name="Oliver R.P."/>
            <person name="Wincker P."/>
            <person name="Balesdent M.-H."/>
            <person name="Howlett B.J."/>
        </authorList>
    </citation>
    <scope>NUCLEOTIDE SEQUENCE [LARGE SCALE GENOMIC DNA]</scope>
    <source>
        <strain evidence="4">JN3 / isolate v23.1.3 / race Av1-4-5-6-7-8</strain>
    </source>
</reference>
<dbReference type="InParanoid" id="E4ZYL6"/>